<dbReference type="RefSeq" id="WP_154128538.1">
    <property type="nucleotide sequence ID" value="NZ_JARTVJ010000005.1"/>
</dbReference>
<feature type="region of interest" description="Disordered" evidence="1">
    <location>
        <begin position="1"/>
        <end position="56"/>
    </location>
</feature>
<evidence type="ECO:0000313" key="3">
    <source>
        <dbReference type="Proteomes" id="UP001220702"/>
    </source>
</evidence>
<accession>A0AAW6HSQ8</accession>
<feature type="compositionally biased region" description="Polar residues" evidence="1">
    <location>
        <begin position="11"/>
        <end position="32"/>
    </location>
</feature>
<feature type="compositionally biased region" description="Basic residues" evidence="1">
    <location>
        <begin position="1"/>
        <end position="10"/>
    </location>
</feature>
<reference evidence="2" key="1">
    <citation type="submission" date="2021-11" db="EMBL/GenBank/DDBJ databases">
        <authorList>
            <person name="Denance N."/>
            <person name="Briand M."/>
            <person name="Dupas E."/>
            <person name="Durand K."/>
            <person name="Legendre B."/>
            <person name="Cunty A."/>
            <person name="Donnadieu C."/>
            <person name="Lopez Roques C."/>
            <person name="Cesbron S."/>
            <person name="Jacques M.A."/>
        </authorList>
    </citation>
    <scope>NUCLEOTIDE SEQUENCE</scope>
    <source>
        <strain evidence="2">CFBP8070</strain>
    </source>
</reference>
<comment type="caution">
    <text evidence="2">The sequence shown here is derived from an EMBL/GenBank/DDBJ whole genome shotgun (WGS) entry which is preliminary data.</text>
</comment>
<evidence type="ECO:0000256" key="1">
    <source>
        <dbReference type="SAM" id="MobiDB-lite"/>
    </source>
</evidence>
<dbReference type="Proteomes" id="UP001220702">
    <property type="component" value="Unassembled WGS sequence"/>
</dbReference>
<evidence type="ECO:0000313" key="2">
    <source>
        <dbReference type="EMBL" id="MDC6407227.1"/>
    </source>
</evidence>
<gene>
    <name evidence="2" type="ORF">LOK82_00440</name>
</gene>
<protein>
    <submittedName>
        <fullName evidence="2">Uncharacterized protein</fullName>
    </submittedName>
</protein>
<dbReference type="AlphaFoldDB" id="A0AAW6HSQ8"/>
<name>A0AAW6HSQ8_XYLFS</name>
<sequence length="56" mass="6317">MKHRPAHRHISTITDHVTPQSPQQRQIDSQHSLPAAARHGYLTTESDSPIPPFNQP</sequence>
<organism evidence="2 3">
    <name type="scientific">Xylella fastidiosa subsp. multiplex</name>
    <dbReference type="NCBI Taxonomy" id="644357"/>
    <lineage>
        <taxon>Bacteria</taxon>
        <taxon>Pseudomonadati</taxon>
        <taxon>Pseudomonadota</taxon>
        <taxon>Gammaproteobacteria</taxon>
        <taxon>Lysobacterales</taxon>
        <taxon>Lysobacteraceae</taxon>
        <taxon>Xylella</taxon>
    </lineage>
</organism>
<reference evidence="2" key="2">
    <citation type="journal article" date="2023" name="Commun. Biol.">
        <title>Suspicions of two bridgehead invasions of Xylella fastidiosa subsp. multiplex in France.</title>
        <authorList>
            <person name="Dupas E."/>
            <person name="Durand K."/>
            <person name="Rieux A."/>
            <person name="Briand M."/>
            <person name="Pruvost O."/>
            <person name="Cunty A."/>
            <person name="Denance N."/>
            <person name="Donnadieu C."/>
            <person name="Legendre B."/>
            <person name="Lopez-Roques C."/>
            <person name="Cesbron S."/>
            <person name="Ravigne V."/>
            <person name="Jacques M.A."/>
        </authorList>
    </citation>
    <scope>NUCLEOTIDE SEQUENCE</scope>
    <source>
        <strain evidence="2">CFBP8070</strain>
    </source>
</reference>
<dbReference type="EMBL" id="JAJKGN010000001">
    <property type="protein sequence ID" value="MDC6407227.1"/>
    <property type="molecule type" value="Genomic_DNA"/>
</dbReference>
<proteinExistence type="predicted"/>